<organism evidence="11 12">
    <name type="scientific">Fretibacterium fastidiosum</name>
    <dbReference type="NCBI Taxonomy" id="651822"/>
    <lineage>
        <taxon>Bacteria</taxon>
        <taxon>Thermotogati</taxon>
        <taxon>Synergistota</taxon>
        <taxon>Synergistia</taxon>
        <taxon>Synergistales</taxon>
        <taxon>Aminobacteriaceae</taxon>
        <taxon>Fretibacterium</taxon>
    </lineage>
</organism>
<evidence type="ECO:0000256" key="4">
    <source>
        <dbReference type="ARBA" id="ARBA00022576"/>
    </source>
</evidence>
<keyword evidence="8" id="KW-0368">Histidine biosynthesis</keyword>
<dbReference type="GO" id="GO:0030170">
    <property type="term" value="F:pyridoxal phosphate binding"/>
    <property type="evidence" value="ECO:0007669"/>
    <property type="project" value="InterPro"/>
</dbReference>
<evidence type="ECO:0000256" key="8">
    <source>
        <dbReference type="ARBA" id="ARBA00023102"/>
    </source>
</evidence>
<evidence type="ECO:0000313" key="12">
    <source>
        <dbReference type="Proteomes" id="UP000008957"/>
    </source>
</evidence>
<dbReference type="Pfam" id="PF00155">
    <property type="entry name" value="Aminotran_1_2"/>
    <property type="match status" value="1"/>
</dbReference>
<dbReference type="EMBL" id="FP929056">
    <property type="protein sequence ID" value="CBL29022.1"/>
    <property type="molecule type" value="Genomic_DNA"/>
</dbReference>
<dbReference type="InterPro" id="IPR015424">
    <property type="entry name" value="PyrdxlP-dep_Trfase"/>
</dbReference>
<dbReference type="GO" id="GO:0000105">
    <property type="term" value="P:L-histidine biosynthetic process"/>
    <property type="evidence" value="ECO:0007669"/>
    <property type="project" value="UniProtKB-KW"/>
</dbReference>
<comment type="pathway">
    <text evidence="1">Amino-acid biosynthesis; L-histidine biosynthesis; L-histidine from 5-phospho-alpha-D-ribose 1-diphosphate: step 7/9.</text>
</comment>
<dbReference type="InterPro" id="IPR050106">
    <property type="entry name" value="HistidinolP_aminotransfase"/>
</dbReference>
<keyword evidence="12" id="KW-1185">Reference proteome</keyword>
<dbReference type="AlphaFoldDB" id="A0AB94IZ19"/>
<accession>A0AB94IZ19</accession>
<reference evidence="12" key="1">
    <citation type="submission" date="2010-03" db="EMBL/GenBank/DDBJ databases">
        <title>The genome sequence of Synergistetes sp. SGP1.</title>
        <authorList>
            <consortium name="metaHIT consortium -- http://www.metahit.eu/"/>
            <person name="Pajon A."/>
            <person name="Turner K."/>
            <person name="Parkhill J."/>
            <person name="Wade W."/>
            <person name="Vartoukian S."/>
        </authorList>
    </citation>
    <scope>NUCLEOTIDE SEQUENCE [LARGE SCALE GENOMIC DNA]</scope>
    <source>
        <strain evidence="12">SGP1</strain>
    </source>
</reference>
<dbReference type="CDD" id="cd00609">
    <property type="entry name" value="AAT_like"/>
    <property type="match status" value="1"/>
</dbReference>
<keyword evidence="4 11" id="KW-0032">Aminotransferase</keyword>
<keyword evidence="7" id="KW-0663">Pyridoxal phosphate</keyword>
<dbReference type="InterPro" id="IPR015422">
    <property type="entry name" value="PyrdxlP-dep_Trfase_small"/>
</dbReference>
<keyword evidence="11" id="KW-0456">Lyase</keyword>
<comment type="catalytic activity">
    <reaction evidence="9">
        <text>L-histidinol phosphate + 2-oxoglutarate = 3-(imidazol-4-yl)-2-oxopropyl phosphate + L-glutamate</text>
        <dbReference type="Rhea" id="RHEA:23744"/>
        <dbReference type="ChEBI" id="CHEBI:16810"/>
        <dbReference type="ChEBI" id="CHEBI:29985"/>
        <dbReference type="ChEBI" id="CHEBI:57766"/>
        <dbReference type="ChEBI" id="CHEBI:57980"/>
        <dbReference type="EC" id="2.6.1.9"/>
    </reaction>
</comment>
<comment type="similarity">
    <text evidence="2">Belongs to the class-II pyridoxal-phosphate-dependent aminotransferase family. Histidinol-phosphate aminotransferase subfamily.</text>
</comment>
<dbReference type="InterPro" id="IPR004839">
    <property type="entry name" value="Aminotransferase_I/II_large"/>
</dbReference>
<reference evidence="11 12" key="2">
    <citation type="submission" date="2010-03" db="EMBL/GenBank/DDBJ databases">
        <authorList>
            <person name="Pajon A."/>
        </authorList>
    </citation>
    <scope>NUCLEOTIDE SEQUENCE [LARGE SCALE GENOMIC DNA]</scope>
    <source>
        <strain evidence="11 12">SGP1</strain>
    </source>
</reference>
<evidence type="ECO:0000256" key="9">
    <source>
        <dbReference type="ARBA" id="ARBA00047481"/>
    </source>
</evidence>
<dbReference type="Gene3D" id="3.90.1150.10">
    <property type="entry name" value="Aspartate Aminotransferase, domain 1"/>
    <property type="match status" value="1"/>
</dbReference>
<evidence type="ECO:0000256" key="6">
    <source>
        <dbReference type="ARBA" id="ARBA00022679"/>
    </source>
</evidence>
<protein>
    <recommendedName>
        <fullName evidence="3">histidinol-phosphate transaminase</fullName>
        <ecNumber evidence="3">2.6.1.9</ecNumber>
    </recommendedName>
</protein>
<sequence length="354" mass="38838">MSQPSPGGTLRALRAHGANPEKLYAALGIPMPADVIDFSTNACALPWPDEAVGRAIDTARLASAYPDDECLALRRLIAAREGLALENVLVSNGSNEALYLLASFFAGRRTAVLQPSYGEYARALRAFGAEVEDVFSLDAAGGADLLILSNPCNPTGAYLPPDELARFAADHPDATLAVDEAYIDFLLTRKGERLDVRALPNVLLLRSLTKTYHLSGARIGYVLAGEGWIRRLGSRQPTWSVNAFAQALALAFMEDEGFLARLRTHYAEETPRLVRAVEAAGFRVRPSCVHYFLMETEDDEALIRGLMERGIVVRHTRNFPGIEGRCVRIATRTCQEDRRLAGALRELRERGVCR</sequence>
<evidence type="ECO:0000259" key="10">
    <source>
        <dbReference type="Pfam" id="PF00155"/>
    </source>
</evidence>
<evidence type="ECO:0000256" key="1">
    <source>
        <dbReference type="ARBA" id="ARBA00005011"/>
    </source>
</evidence>
<keyword evidence="6" id="KW-0808">Transferase</keyword>
<dbReference type="SUPFAM" id="SSF53383">
    <property type="entry name" value="PLP-dependent transferases"/>
    <property type="match status" value="1"/>
</dbReference>
<evidence type="ECO:0000256" key="5">
    <source>
        <dbReference type="ARBA" id="ARBA00022605"/>
    </source>
</evidence>
<evidence type="ECO:0000256" key="3">
    <source>
        <dbReference type="ARBA" id="ARBA00012748"/>
    </source>
</evidence>
<dbReference type="GO" id="GO:0004400">
    <property type="term" value="F:histidinol-phosphate transaminase activity"/>
    <property type="evidence" value="ECO:0007669"/>
    <property type="project" value="UniProtKB-EC"/>
</dbReference>
<gene>
    <name evidence="11" type="ORF">SY1_23840</name>
</gene>
<evidence type="ECO:0000256" key="2">
    <source>
        <dbReference type="ARBA" id="ARBA00007970"/>
    </source>
</evidence>
<dbReference type="Proteomes" id="UP000008957">
    <property type="component" value="Chromosome"/>
</dbReference>
<dbReference type="RefSeq" id="WP_015557168.1">
    <property type="nucleotide sequence ID" value="NZ_OZ209244.1"/>
</dbReference>
<evidence type="ECO:0000313" key="11">
    <source>
        <dbReference type="EMBL" id="CBL29022.1"/>
    </source>
</evidence>
<keyword evidence="5" id="KW-0028">Amino-acid biosynthesis</keyword>
<dbReference type="InterPro" id="IPR015421">
    <property type="entry name" value="PyrdxlP-dep_Trfase_major"/>
</dbReference>
<dbReference type="GO" id="GO:0016829">
    <property type="term" value="F:lyase activity"/>
    <property type="evidence" value="ECO:0007669"/>
    <property type="project" value="UniProtKB-KW"/>
</dbReference>
<evidence type="ECO:0000256" key="7">
    <source>
        <dbReference type="ARBA" id="ARBA00022898"/>
    </source>
</evidence>
<proteinExistence type="inferred from homology"/>
<feature type="domain" description="Aminotransferase class I/classII large" evidence="10">
    <location>
        <begin position="34"/>
        <end position="343"/>
    </location>
</feature>
<dbReference type="PANTHER" id="PTHR43643:SF6">
    <property type="entry name" value="HISTIDINOL-PHOSPHATE AMINOTRANSFERASE"/>
    <property type="match status" value="1"/>
</dbReference>
<dbReference type="KEGG" id="sbr:SY1_23840"/>
<dbReference type="PANTHER" id="PTHR43643">
    <property type="entry name" value="HISTIDINOL-PHOSPHATE AMINOTRANSFERASE 2"/>
    <property type="match status" value="1"/>
</dbReference>
<dbReference type="Gene3D" id="3.40.640.10">
    <property type="entry name" value="Type I PLP-dependent aspartate aminotransferase-like (Major domain)"/>
    <property type="match status" value="1"/>
</dbReference>
<dbReference type="EC" id="2.6.1.9" evidence="3"/>
<name>A0AB94IZ19_9BACT</name>